<dbReference type="EMBL" id="JAGVWB010000030">
    <property type="protein sequence ID" value="MBS3058615.1"/>
    <property type="molecule type" value="Genomic_DNA"/>
</dbReference>
<dbReference type="Pfam" id="PF17146">
    <property type="entry name" value="PIN_6"/>
    <property type="match status" value="1"/>
</dbReference>
<feature type="domain" description="Ribonuclease PIN" evidence="1">
    <location>
        <begin position="9"/>
        <end position="94"/>
    </location>
</feature>
<dbReference type="InterPro" id="IPR033411">
    <property type="entry name" value="Ribonuclease_PIN"/>
</dbReference>
<dbReference type="Proteomes" id="UP000680185">
    <property type="component" value="Unassembled WGS sequence"/>
</dbReference>
<dbReference type="Gene3D" id="3.40.50.1010">
    <property type="entry name" value="5'-nuclease"/>
    <property type="match status" value="1"/>
</dbReference>
<gene>
    <name evidence="2" type="ORF">J4478_04410</name>
</gene>
<evidence type="ECO:0000259" key="1">
    <source>
        <dbReference type="Pfam" id="PF17146"/>
    </source>
</evidence>
<sequence length="138" mass="15549">MVKKKLYLLDSSALINDLAFSFNAKSNYVMTLECFKELRSLETRLLAENALGQGLLSIRDSCPGSVQQVLGFLEKIGDRRLSKADISLIALALEFKDRNEKAMVVSDDYSIQNALKLLKIPFQPALQGKIRKAKKWNK</sequence>
<reference evidence="2" key="2">
    <citation type="submission" date="2021-05" db="EMBL/GenBank/DDBJ databases">
        <title>Protein family content uncovers lineage relationships and bacterial pathway maintenance mechanisms in DPANN archaea.</title>
        <authorList>
            <person name="Castelle C.J."/>
            <person name="Meheust R."/>
            <person name="Jaffe A.L."/>
            <person name="Seitz K."/>
            <person name="Gong X."/>
            <person name="Baker B.J."/>
            <person name="Banfield J.F."/>
        </authorList>
    </citation>
    <scope>NUCLEOTIDE SEQUENCE</scope>
    <source>
        <strain evidence="2">RIFCSPLOWO2_01_FULL_43_13</strain>
    </source>
</reference>
<comment type="caution">
    <text evidence="2">The sequence shown here is derived from an EMBL/GenBank/DDBJ whole genome shotgun (WGS) entry which is preliminary data.</text>
</comment>
<name>A0A8T4L4M5_9ARCH</name>
<protein>
    <recommendedName>
        <fullName evidence="1">Ribonuclease PIN domain-containing protein</fullName>
    </recommendedName>
</protein>
<evidence type="ECO:0000313" key="2">
    <source>
        <dbReference type="EMBL" id="MBS3058615.1"/>
    </source>
</evidence>
<accession>A0A8T4L4M5</accession>
<proteinExistence type="predicted"/>
<organism evidence="2 3">
    <name type="scientific">Candidatus Iainarchaeum sp</name>
    <dbReference type="NCBI Taxonomy" id="3101447"/>
    <lineage>
        <taxon>Archaea</taxon>
        <taxon>Candidatus Iainarchaeota</taxon>
        <taxon>Candidatus Iainarchaeia</taxon>
        <taxon>Candidatus Iainarchaeales</taxon>
        <taxon>Candidatus Iainarchaeaceae</taxon>
        <taxon>Candidatus Iainarchaeum</taxon>
    </lineage>
</organism>
<evidence type="ECO:0000313" key="3">
    <source>
        <dbReference type="Proteomes" id="UP000680185"/>
    </source>
</evidence>
<reference evidence="2" key="1">
    <citation type="submission" date="2021-03" db="EMBL/GenBank/DDBJ databases">
        <authorList>
            <person name="Jaffe A."/>
        </authorList>
    </citation>
    <scope>NUCLEOTIDE SEQUENCE</scope>
    <source>
        <strain evidence="2">RIFCSPLOWO2_01_FULL_43_13</strain>
    </source>
</reference>
<dbReference type="AlphaFoldDB" id="A0A8T4L4M5"/>